<dbReference type="AlphaFoldDB" id="A0A0F9WVQ3"/>
<dbReference type="EMBL" id="LAZR01000191">
    <property type="protein sequence ID" value="KKN83023.1"/>
    <property type="molecule type" value="Genomic_DNA"/>
</dbReference>
<evidence type="ECO:0000313" key="2">
    <source>
        <dbReference type="EMBL" id="KKN83023.1"/>
    </source>
</evidence>
<accession>A0A0F9WVQ3</accession>
<keyword evidence="1" id="KW-1133">Transmembrane helix</keyword>
<evidence type="ECO:0000256" key="1">
    <source>
        <dbReference type="SAM" id="Phobius"/>
    </source>
</evidence>
<sequence length="125" mass="14809">MNICNETLKSKPIHYKFTIVDYIIGLFFTFFYSCLFVAYHILLFTLIVNDGFETIFHYWKVVLVLIIGGLLVYHSLYFFVYLFIINFVRHMKKQPIPVHELDGKGKFQLGWPDEAKAMFNKQKIG</sequence>
<reference evidence="2" key="1">
    <citation type="journal article" date="2015" name="Nature">
        <title>Complex archaea that bridge the gap between prokaryotes and eukaryotes.</title>
        <authorList>
            <person name="Spang A."/>
            <person name="Saw J.H."/>
            <person name="Jorgensen S.L."/>
            <person name="Zaremba-Niedzwiedzka K."/>
            <person name="Martijn J."/>
            <person name="Lind A.E."/>
            <person name="van Eijk R."/>
            <person name="Schleper C."/>
            <person name="Guy L."/>
            <person name="Ettema T.J."/>
        </authorList>
    </citation>
    <scope>NUCLEOTIDE SEQUENCE</scope>
</reference>
<feature type="transmembrane region" description="Helical" evidence="1">
    <location>
        <begin position="19"/>
        <end position="42"/>
    </location>
</feature>
<gene>
    <name evidence="2" type="ORF">LCGC14_0302750</name>
</gene>
<comment type="caution">
    <text evidence="2">The sequence shown here is derived from an EMBL/GenBank/DDBJ whole genome shotgun (WGS) entry which is preliminary data.</text>
</comment>
<feature type="transmembrane region" description="Helical" evidence="1">
    <location>
        <begin position="62"/>
        <end position="84"/>
    </location>
</feature>
<protein>
    <submittedName>
        <fullName evidence="2">Uncharacterized protein</fullName>
    </submittedName>
</protein>
<name>A0A0F9WVQ3_9ZZZZ</name>
<organism evidence="2">
    <name type="scientific">marine sediment metagenome</name>
    <dbReference type="NCBI Taxonomy" id="412755"/>
    <lineage>
        <taxon>unclassified sequences</taxon>
        <taxon>metagenomes</taxon>
        <taxon>ecological metagenomes</taxon>
    </lineage>
</organism>
<keyword evidence="1" id="KW-0472">Membrane</keyword>
<proteinExistence type="predicted"/>
<keyword evidence="1" id="KW-0812">Transmembrane</keyword>